<dbReference type="AlphaFoldDB" id="I7M680"/>
<keyword evidence="3" id="KW-1185">Reference proteome</keyword>
<dbReference type="Proteomes" id="UP000009168">
    <property type="component" value="Unassembled WGS sequence"/>
</dbReference>
<sequence length="306" mass="33870">MQKKLLFITAIILLISFSQSKPDRNLGNILRCFAQIGDVIKDVANLVSTIQEKKDTSAVLKSIGDVSGQIKPLMEECSNPICLIDAKKRCEESTGKSCEQYGAIMYPKCDEGFYNVGCCLCESSCPPGFRDDGLFCAKPEAYGRGVGYPWKFGDGFNLNNAYKRCQSENSQGCEQNGLIIYPKCNQGFHNVGCCICSPDCPSGTTDIGVSCTKPVYGRGVGYPMQYDDCQTQSLQNSQQSSQNSYELQQNKDSSEYLSLNTEQLKDKILEYSQKFMQNKDDKDLSVKLATELSKLMAALEVKSSKK</sequence>
<gene>
    <name evidence="2" type="ORF">TTHERM_00648820</name>
</gene>
<organism evidence="2 3">
    <name type="scientific">Tetrahymena thermophila (strain SB210)</name>
    <dbReference type="NCBI Taxonomy" id="312017"/>
    <lineage>
        <taxon>Eukaryota</taxon>
        <taxon>Sar</taxon>
        <taxon>Alveolata</taxon>
        <taxon>Ciliophora</taxon>
        <taxon>Intramacronucleata</taxon>
        <taxon>Oligohymenophorea</taxon>
        <taxon>Hymenostomatida</taxon>
        <taxon>Tetrahymenina</taxon>
        <taxon>Tetrahymenidae</taxon>
        <taxon>Tetrahymena</taxon>
    </lineage>
</organism>
<evidence type="ECO:0008006" key="4">
    <source>
        <dbReference type="Google" id="ProtNLM"/>
    </source>
</evidence>
<dbReference type="STRING" id="312017.I7M680"/>
<evidence type="ECO:0000313" key="3">
    <source>
        <dbReference type="Proteomes" id="UP000009168"/>
    </source>
</evidence>
<proteinExistence type="predicted"/>
<dbReference type="GeneID" id="7840216"/>
<evidence type="ECO:0000256" key="1">
    <source>
        <dbReference type="SAM" id="SignalP"/>
    </source>
</evidence>
<dbReference type="HOGENOM" id="CLU_065283_0_0_1"/>
<dbReference type="OrthoDB" id="310692at2759"/>
<dbReference type="PANTHER" id="PTHR34859:SF2">
    <property type="entry name" value="LYSM DOMAIN-CONTAINING PROTEIN"/>
    <property type="match status" value="1"/>
</dbReference>
<name>I7M680_TETTS</name>
<dbReference type="PANTHER" id="PTHR34859">
    <property type="entry name" value="UNNAMED PRODUCT"/>
    <property type="match status" value="1"/>
</dbReference>
<accession>I7M680</accession>
<keyword evidence="1" id="KW-0732">Signal</keyword>
<dbReference type="RefSeq" id="XP_001032276.1">
    <property type="nucleotide sequence ID" value="XM_001032276.2"/>
</dbReference>
<evidence type="ECO:0000313" key="2">
    <source>
        <dbReference type="EMBL" id="EAR84613.1"/>
    </source>
</evidence>
<dbReference type="InParanoid" id="I7M680"/>
<protein>
    <recommendedName>
        <fullName evidence="4">Transmembrane protein</fullName>
    </recommendedName>
</protein>
<dbReference type="KEGG" id="tet:TTHERM_00648820"/>
<feature type="chain" id="PRO_5003712394" description="Transmembrane protein" evidence="1">
    <location>
        <begin position="21"/>
        <end position="306"/>
    </location>
</feature>
<dbReference type="EMBL" id="GG662698">
    <property type="protein sequence ID" value="EAR84613.1"/>
    <property type="molecule type" value="Genomic_DNA"/>
</dbReference>
<reference evidence="3" key="1">
    <citation type="journal article" date="2006" name="PLoS Biol.">
        <title>Macronuclear genome sequence of the ciliate Tetrahymena thermophila, a model eukaryote.</title>
        <authorList>
            <person name="Eisen J.A."/>
            <person name="Coyne R.S."/>
            <person name="Wu M."/>
            <person name="Wu D."/>
            <person name="Thiagarajan M."/>
            <person name="Wortman J.R."/>
            <person name="Badger J.H."/>
            <person name="Ren Q."/>
            <person name="Amedeo P."/>
            <person name="Jones K.M."/>
            <person name="Tallon L.J."/>
            <person name="Delcher A.L."/>
            <person name="Salzberg S.L."/>
            <person name="Silva J.C."/>
            <person name="Haas B.J."/>
            <person name="Majoros W.H."/>
            <person name="Farzad M."/>
            <person name="Carlton J.M."/>
            <person name="Smith R.K. Jr."/>
            <person name="Garg J."/>
            <person name="Pearlman R.E."/>
            <person name="Karrer K.M."/>
            <person name="Sun L."/>
            <person name="Manning G."/>
            <person name="Elde N.C."/>
            <person name="Turkewitz A.P."/>
            <person name="Asai D.J."/>
            <person name="Wilkes D.E."/>
            <person name="Wang Y."/>
            <person name="Cai H."/>
            <person name="Collins K."/>
            <person name="Stewart B.A."/>
            <person name="Lee S.R."/>
            <person name="Wilamowska K."/>
            <person name="Weinberg Z."/>
            <person name="Ruzzo W.L."/>
            <person name="Wloga D."/>
            <person name="Gaertig J."/>
            <person name="Frankel J."/>
            <person name="Tsao C.-C."/>
            <person name="Gorovsky M.A."/>
            <person name="Keeling P.J."/>
            <person name="Waller R.F."/>
            <person name="Patron N.J."/>
            <person name="Cherry J.M."/>
            <person name="Stover N.A."/>
            <person name="Krieger C.J."/>
            <person name="del Toro C."/>
            <person name="Ryder H.F."/>
            <person name="Williamson S.C."/>
            <person name="Barbeau R.A."/>
            <person name="Hamilton E.P."/>
            <person name="Orias E."/>
        </authorList>
    </citation>
    <scope>NUCLEOTIDE SEQUENCE [LARGE SCALE GENOMIC DNA]</scope>
    <source>
        <strain evidence="3">SB210</strain>
    </source>
</reference>
<feature type="signal peptide" evidence="1">
    <location>
        <begin position="1"/>
        <end position="20"/>
    </location>
</feature>
<dbReference type="eggNOG" id="ENOG502S6IW">
    <property type="taxonomic scope" value="Eukaryota"/>
</dbReference>